<dbReference type="SUPFAM" id="SSF46785">
    <property type="entry name" value="Winged helix' DNA-binding domain"/>
    <property type="match status" value="1"/>
</dbReference>
<dbReference type="KEGG" id="cna:AB433_01345"/>
<dbReference type="Gene3D" id="2.60.120.10">
    <property type="entry name" value="Jelly Rolls"/>
    <property type="match status" value="1"/>
</dbReference>
<sequence>MLGCPGLHNPPADKLDLIQTFKSGEVAVDRGGQVLIQGTTSAHVYTVLEGVLIRFRLLDDGRRQIINFLFPGDIVGLQAALNEPMTHGIEALIDARLCTFPRDAFRSFISGFPELSYDLIWLAAKEEAALEEHLVALGQRNARERIAYLALFLIERAEGTCMTDGPHKLNLAVTQSQIADMLGLSLVHTNRSLQTLRREGLVRWTLTVIEIPDMEAVRRYVQVDSSLTRKRPFI</sequence>
<dbReference type="SMART" id="SM00419">
    <property type="entry name" value="HTH_CRP"/>
    <property type="match status" value="1"/>
</dbReference>
<dbReference type="Gene3D" id="1.10.10.10">
    <property type="entry name" value="Winged helix-like DNA-binding domain superfamily/Winged helix DNA-binding domain"/>
    <property type="match status" value="1"/>
</dbReference>
<reference evidence="6 7" key="1">
    <citation type="submission" date="2015-06" db="EMBL/GenBank/DDBJ databases">
        <authorList>
            <person name="Zeng Y."/>
            <person name="Huang Y."/>
        </authorList>
    </citation>
    <scope>NUCLEOTIDE SEQUENCE [LARGE SCALE GENOMIC DNA]</scope>
    <source>
        <strain evidence="6 7">PQ-2</strain>
    </source>
</reference>
<evidence type="ECO:0000259" key="4">
    <source>
        <dbReference type="PROSITE" id="PS50042"/>
    </source>
</evidence>
<evidence type="ECO:0000313" key="6">
    <source>
        <dbReference type="EMBL" id="AKM08923.1"/>
    </source>
</evidence>
<dbReference type="PANTHER" id="PTHR24567">
    <property type="entry name" value="CRP FAMILY TRANSCRIPTIONAL REGULATORY PROTEIN"/>
    <property type="match status" value="1"/>
</dbReference>
<keyword evidence="1" id="KW-0805">Transcription regulation</keyword>
<dbReference type="Pfam" id="PF00027">
    <property type="entry name" value="cNMP_binding"/>
    <property type="match status" value="1"/>
</dbReference>
<dbReference type="CDD" id="cd00038">
    <property type="entry name" value="CAP_ED"/>
    <property type="match status" value="1"/>
</dbReference>
<dbReference type="EMBL" id="CP011770">
    <property type="protein sequence ID" value="AKM08923.1"/>
    <property type="molecule type" value="Genomic_DNA"/>
</dbReference>
<gene>
    <name evidence="6" type="ORF">AB433_01345</name>
</gene>
<keyword evidence="7" id="KW-1185">Reference proteome</keyword>
<evidence type="ECO:0008006" key="8">
    <source>
        <dbReference type="Google" id="ProtNLM"/>
    </source>
</evidence>
<dbReference type="SUPFAM" id="SSF51206">
    <property type="entry name" value="cAMP-binding domain-like"/>
    <property type="match status" value="1"/>
</dbReference>
<evidence type="ECO:0000259" key="5">
    <source>
        <dbReference type="PROSITE" id="PS51063"/>
    </source>
</evidence>
<dbReference type="InterPro" id="IPR012318">
    <property type="entry name" value="HTH_CRP"/>
</dbReference>
<proteinExistence type="predicted"/>
<dbReference type="PROSITE" id="PS50042">
    <property type="entry name" value="CNMP_BINDING_3"/>
    <property type="match status" value="1"/>
</dbReference>
<dbReference type="PROSITE" id="PS51063">
    <property type="entry name" value="HTH_CRP_2"/>
    <property type="match status" value="1"/>
</dbReference>
<evidence type="ECO:0000256" key="3">
    <source>
        <dbReference type="ARBA" id="ARBA00023163"/>
    </source>
</evidence>
<evidence type="ECO:0000313" key="7">
    <source>
        <dbReference type="Proteomes" id="UP000035287"/>
    </source>
</evidence>
<dbReference type="PANTHER" id="PTHR24567:SF26">
    <property type="entry name" value="REGULATORY PROTEIN YEIL"/>
    <property type="match status" value="1"/>
</dbReference>
<accession>A0A0G3XEV3</accession>
<dbReference type="InterPro" id="IPR036388">
    <property type="entry name" value="WH-like_DNA-bd_sf"/>
</dbReference>
<protein>
    <recommendedName>
        <fullName evidence="8">Crp/Fnr family transcriptional regulator</fullName>
    </recommendedName>
</protein>
<dbReference type="GO" id="GO:0005829">
    <property type="term" value="C:cytosol"/>
    <property type="evidence" value="ECO:0007669"/>
    <property type="project" value="TreeGrafter"/>
</dbReference>
<evidence type="ECO:0000256" key="1">
    <source>
        <dbReference type="ARBA" id="ARBA00023015"/>
    </source>
</evidence>
<keyword evidence="3" id="KW-0804">Transcription</keyword>
<dbReference type="STRING" id="1348774.AB433_01345"/>
<dbReference type="InterPro" id="IPR014710">
    <property type="entry name" value="RmlC-like_jellyroll"/>
</dbReference>
<dbReference type="Pfam" id="PF13545">
    <property type="entry name" value="HTH_Crp_2"/>
    <property type="match status" value="1"/>
</dbReference>
<organism evidence="6 7">
    <name type="scientific">Croceicoccus naphthovorans</name>
    <dbReference type="NCBI Taxonomy" id="1348774"/>
    <lineage>
        <taxon>Bacteria</taxon>
        <taxon>Pseudomonadati</taxon>
        <taxon>Pseudomonadota</taxon>
        <taxon>Alphaproteobacteria</taxon>
        <taxon>Sphingomonadales</taxon>
        <taxon>Erythrobacteraceae</taxon>
        <taxon>Croceicoccus</taxon>
    </lineage>
</organism>
<evidence type="ECO:0000256" key="2">
    <source>
        <dbReference type="ARBA" id="ARBA00023125"/>
    </source>
</evidence>
<name>A0A0G3XEV3_9SPHN</name>
<dbReference type="AlphaFoldDB" id="A0A0G3XEV3"/>
<dbReference type="PATRIC" id="fig|1348774.3.peg.284"/>
<feature type="domain" description="Cyclic nucleotide-binding" evidence="4">
    <location>
        <begin position="16"/>
        <end position="109"/>
    </location>
</feature>
<dbReference type="Proteomes" id="UP000035287">
    <property type="component" value="Chromosome"/>
</dbReference>
<dbReference type="InterPro" id="IPR050397">
    <property type="entry name" value="Env_Response_Regulators"/>
</dbReference>
<keyword evidence="2" id="KW-0238">DNA-binding</keyword>
<feature type="domain" description="HTH crp-type" evidence="5">
    <location>
        <begin position="140"/>
        <end position="215"/>
    </location>
</feature>
<dbReference type="InterPro" id="IPR000595">
    <property type="entry name" value="cNMP-bd_dom"/>
</dbReference>
<dbReference type="GO" id="GO:0003700">
    <property type="term" value="F:DNA-binding transcription factor activity"/>
    <property type="evidence" value="ECO:0007669"/>
    <property type="project" value="TreeGrafter"/>
</dbReference>
<dbReference type="InterPro" id="IPR018490">
    <property type="entry name" value="cNMP-bd_dom_sf"/>
</dbReference>
<dbReference type="GO" id="GO:0003677">
    <property type="term" value="F:DNA binding"/>
    <property type="evidence" value="ECO:0007669"/>
    <property type="project" value="UniProtKB-KW"/>
</dbReference>
<dbReference type="InterPro" id="IPR036390">
    <property type="entry name" value="WH_DNA-bd_sf"/>
</dbReference>
<dbReference type="SMART" id="SM00100">
    <property type="entry name" value="cNMP"/>
    <property type="match status" value="1"/>
</dbReference>